<dbReference type="AlphaFoldDB" id="L1JTL6"/>
<accession>L1JTL6</accession>
<dbReference type="RefSeq" id="XP_005838876.1">
    <property type="nucleotide sequence ID" value="XM_005838819.1"/>
</dbReference>
<evidence type="ECO:0000313" key="5">
    <source>
        <dbReference type="Proteomes" id="UP000011087"/>
    </source>
</evidence>
<dbReference type="PANTHER" id="PTHR12486">
    <property type="entry name" value="APRATAXIN-RELATED"/>
    <property type="match status" value="1"/>
</dbReference>
<feature type="domain" description="HIT" evidence="2">
    <location>
        <begin position="7"/>
        <end position="115"/>
    </location>
</feature>
<dbReference type="PaxDb" id="55529-EKX51896"/>
<name>L1JTL6_GUITC</name>
<evidence type="ECO:0000313" key="3">
    <source>
        <dbReference type="EMBL" id="EKX51896.1"/>
    </source>
</evidence>
<dbReference type="GO" id="GO:0003824">
    <property type="term" value="F:catalytic activity"/>
    <property type="evidence" value="ECO:0007669"/>
    <property type="project" value="InterPro"/>
</dbReference>
<organism evidence="3">
    <name type="scientific">Guillardia theta (strain CCMP2712)</name>
    <name type="common">Cryptophyte</name>
    <dbReference type="NCBI Taxonomy" id="905079"/>
    <lineage>
        <taxon>Eukaryota</taxon>
        <taxon>Cryptophyceae</taxon>
        <taxon>Pyrenomonadales</taxon>
        <taxon>Geminigeraceae</taxon>
        <taxon>Guillardia</taxon>
    </lineage>
</organism>
<feature type="short sequence motif" description="Histidine triad motif" evidence="1">
    <location>
        <begin position="96"/>
        <end position="100"/>
    </location>
</feature>
<dbReference type="eggNOG" id="KOG4359">
    <property type="taxonomic scope" value="Eukaryota"/>
</dbReference>
<dbReference type="SUPFAM" id="SSF54197">
    <property type="entry name" value="HIT-like"/>
    <property type="match status" value="1"/>
</dbReference>
<reference evidence="5" key="2">
    <citation type="submission" date="2012-11" db="EMBL/GenBank/DDBJ databases">
        <authorList>
            <person name="Kuo A."/>
            <person name="Curtis B.A."/>
            <person name="Tanifuji G."/>
            <person name="Burki F."/>
            <person name="Gruber A."/>
            <person name="Irimia M."/>
            <person name="Maruyama S."/>
            <person name="Arias M.C."/>
            <person name="Ball S.G."/>
            <person name="Gile G.H."/>
            <person name="Hirakawa Y."/>
            <person name="Hopkins J.F."/>
            <person name="Rensing S.A."/>
            <person name="Schmutz J."/>
            <person name="Symeonidi A."/>
            <person name="Elias M."/>
            <person name="Eveleigh R.J."/>
            <person name="Herman E.K."/>
            <person name="Klute M.J."/>
            <person name="Nakayama T."/>
            <person name="Obornik M."/>
            <person name="Reyes-Prieto A."/>
            <person name="Armbrust E.V."/>
            <person name="Aves S.J."/>
            <person name="Beiko R.G."/>
            <person name="Coutinho P."/>
            <person name="Dacks J.B."/>
            <person name="Durnford D.G."/>
            <person name="Fast N.M."/>
            <person name="Green B.R."/>
            <person name="Grisdale C."/>
            <person name="Hempe F."/>
            <person name="Henrissat B."/>
            <person name="Hoppner M.P."/>
            <person name="Ishida K.-I."/>
            <person name="Kim E."/>
            <person name="Koreny L."/>
            <person name="Kroth P.G."/>
            <person name="Liu Y."/>
            <person name="Malik S.-B."/>
            <person name="Maier U.G."/>
            <person name="McRose D."/>
            <person name="Mock T."/>
            <person name="Neilson J.A."/>
            <person name="Onodera N.T."/>
            <person name="Poole A.M."/>
            <person name="Pritham E.J."/>
            <person name="Richards T.A."/>
            <person name="Rocap G."/>
            <person name="Roy S.W."/>
            <person name="Sarai C."/>
            <person name="Schaack S."/>
            <person name="Shirato S."/>
            <person name="Slamovits C.H."/>
            <person name="Spencer D.F."/>
            <person name="Suzuki S."/>
            <person name="Worden A.Z."/>
            <person name="Zauner S."/>
            <person name="Barry K."/>
            <person name="Bell C."/>
            <person name="Bharti A.K."/>
            <person name="Crow J.A."/>
            <person name="Grimwood J."/>
            <person name="Kramer R."/>
            <person name="Lindquist E."/>
            <person name="Lucas S."/>
            <person name="Salamov A."/>
            <person name="McFadden G.I."/>
            <person name="Lane C.E."/>
            <person name="Keeling P.J."/>
            <person name="Gray M.W."/>
            <person name="Grigoriev I.V."/>
            <person name="Archibald J.M."/>
        </authorList>
    </citation>
    <scope>NUCLEOTIDE SEQUENCE</scope>
    <source>
        <strain evidence="5">CCMP2712</strain>
    </source>
</reference>
<dbReference type="InterPro" id="IPR036265">
    <property type="entry name" value="HIT-like_sf"/>
</dbReference>
<dbReference type="OMA" id="EKKCIFC"/>
<dbReference type="HOGENOM" id="CLU_056776_4_3_1"/>
<protein>
    <recommendedName>
        <fullName evidence="2">HIT domain-containing protein</fullName>
    </recommendedName>
</protein>
<gene>
    <name evidence="3" type="ORF">GUITHDRAFT_65823</name>
</gene>
<reference evidence="4" key="3">
    <citation type="submission" date="2016-03" db="UniProtKB">
        <authorList>
            <consortium name="EnsemblProtists"/>
        </authorList>
    </citation>
    <scope>IDENTIFICATION</scope>
</reference>
<dbReference type="EMBL" id="JH992974">
    <property type="protein sequence ID" value="EKX51896.1"/>
    <property type="molecule type" value="Genomic_DNA"/>
</dbReference>
<dbReference type="InterPro" id="IPR011146">
    <property type="entry name" value="HIT-like"/>
</dbReference>
<evidence type="ECO:0000259" key="2">
    <source>
        <dbReference type="PROSITE" id="PS51084"/>
    </source>
</evidence>
<dbReference type="Gene3D" id="3.30.428.10">
    <property type="entry name" value="HIT-like"/>
    <property type="match status" value="1"/>
</dbReference>
<dbReference type="STRING" id="905079.L1JTL6"/>
<dbReference type="Pfam" id="PF11969">
    <property type="entry name" value="DcpS_C"/>
    <property type="match status" value="1"/>
</dbReference>
<reference evidence="3 5" key="1">
    <citation type="journal article" date="2012" name="Nature">
        <title>Algal genomes reveal evolutionary mosaicism and the fate of nucleomorphs.</title>
        <authorList>
            <consortium name="DOE Joint Genome Institute"/>
            <person name="Curtis B.A."/>
            <person name="Tanifuji G."/>
            <person name="Burki F."/>
            <person name="Gruber A."/>
            <person name="Irimia M."/>
            <person name="Maruyama S."/>
            <person name="Arias M.C."/>
            <person name="Ball S.G."/>
            <person name="Gile G.H."/>
            <person name="Hirakawa Y."/>
            <person name="Hopkins J.F."/>
            <person name="Kuo A."/>
            <person name="Rensing S.A."/>
            <person name="Schmutz J."/>
            <person name="Symeonidi A."/>
            <person name="Elias M."/>
            <person name="Eveleigh R.J."/>
            <person name="Herman E.K."/>
            <person name="Klute M.J."/>
            <person name="Nakayama T."/>
            <person name="Obornik M."/>
            <person name="Reyes-Prieto A."/>
            <person name="Armbrust E.V."/>
            <person name="Aves S.J."/>
            <person name="Beiko R.G."/>
            <person name="Coutinho P."/>
            <person name="Dacks J.B."/>
            <person name="Durnford D.G."/>
            <person name="Fast N.M."/>
            <person name="Green B.R."/>
            <person name="Grisdale C.J."/>
            <person name="Hempel F."/>
            <person name="Henrissat B."/>
            <person name="Hoppner M.P."/>
            <person name="Ishida K."/>
            <person name="Kim E."/>
            <person name="Koreny L."/>
            <person name="Kroth P.G."/>
            <person name="Liu Y."/>
            <person name="Malik S.B."/>
            <person name="Maier U.G."/>
            <person name="McRose D."/>
            <person name="Mock T."/>
            <person name="Neilson J.A."/>
            <person name="Onodera N.T."/>
            <person name="Poole A.M."/>
            <person name="Pritham E.J."/>
            <person name="Richards T.A."/>
            <person name="Rocap G."/>
            <person name="Roy S.W."/>
            <person name="Sarai C."/>
            <person name="Schaack S."/>
            <person name="Shirato S."/>
            <person name="Slamovits C.H."/>
            <person name="Spencer D.F."/>
            <person name="Suzuki S."/>
            <person name="Worden A.Z."/>
            <person name="Zauner S."/>
            <person name="Barry K."/>
            <person name="Bell C."/>
            <person name="Bharti A.K."/>
            <person name="Crow J.A."/>
            <person name="Grimwood J."/>
            <person name="Kramer R."/>
            <person name="Lindquist E."/>
            <person name="Lucas S."/>
            <person name="Salamov A."/>
            <person name="McFadden G.I."/>
            <person name="Lane C.E."/>
            <person name="Keeling P.J."/>
            <person name="Gray M.W."/>
            <person name="Grigoriev I.V."/>
            <person name="Archibald J.M."/>
        </authorList>
    </citation>
    <scope>NUCLEOTIDE SEQUENCE</scope>
    <source>
        <strain evidence="3 5">CCMP2712</strain>
    </source>
</reference>
<dbReference type="Proteomes" id="UP000011087">
    <property type="component" value="Unassembled WGS sequence"/>
</dbReference>
<evidence type="ECO:0000256" key="1">
    <source>
        <dbReference type="PROSITE-ProRule" id="PRU00464"/>
    </source>
</evidence>
<keyword evidence="5" id="KW-1185">Reference proteome</keyword>
<evidence type="ECO:0000313" key="4">
    <source>
        <dbReference type="EnsemblProtists" id="EKX51896"/>
    </source>
</evidence>
<dbReference type="GeneID" id="17308693"/>
<sequence length="137" mass="16205">MRQLHCKFCEYASRKTDRKLLYSDDVCVAMESKNPRAEVHVLVLPVKHHGSITALTRKDLPLLRRMCDVCDLLLRDRQVEIRAVGFHRPPFHSVEHLHMHCIGGKYRPWLQTLRYWSGTPWFVSVTEVVDEIKKRDR</sequence>
<dbReference type="KEGG" id="gtt:GUITHDRAFT_65823"/>
<dbReference type="OrthoDB" id="1915375at2759"/>
<dbReference type="EnsemblProtists" id="EKX51896">
    <property type="protein sequence ID" value="EKX51896"/>
    <property type="gene ID" value="GUITHDRAFT_65823"/>
</dbReference>
<proteinExistence type="predicted"/>
<dbReference type="PROSITE" id="PS51084">
    <property type="entry name" value="HIT_2"/>
    <property type="match status" value="1"/>
</dbReference>